<evidence type="ECO:0000313" key="2">
    <source>
        <dbReference type="Proteomes" id="UP000646523"/>
    </source>
</evidence>
<keyword evidence="2" id="KW-1185">Reference proteome</keyword>
<dbReference type="AlphaFoldDB" id="A0A918DF29"/>
<reference evidence="1" key="2">
    <citation type="submission" date="2020-09" db="EMBL/GenBank/DDBJ databases">
        <authorList>
            <person name="Sun Q."/>
            <person name="Zhou Y."/>
        </authorList>
    </citation>
    <scope>NUCLEOTIDE SEQUENCE</scope>
    <source>
        <strain evidence="1">CGMCC 4.7368</strain>
    </source>
</reference>
<gene>
    <name evidence="1" type="ORF">GCM10012289_04070</name>
</gene>
<protein>
    <submittedName>
        <fullName evidence="1">Uncharacterized protein</fullName>
    </submittedName>
</protein>
<organism evidence="1 2">
    <name type="scientific">Nonomuraea cavernae</name>
    <dbReference type="NCBI Taxonomy" id="2045107"/>
    <lineage>
        <taxon>Bacteria</taxon>
        <taxon>Bacillati</taxon>
        <taxon>Actinomycetota</taxon>
        <taxon>Actinomycetes</taxon>
        <taxon>Streptosporangiales</taxon>
        <taxon>Streptosporangiaceae</taxon>
        <taxon>Nonomuraea</taxon>
    </lineage>
</organism>
<accession>A0A918DF29</accession>
<name>A0A918DF29_9ACTN</name>
<dbReference type="Proteomes" id="UP000646523">
    <property type="component" value="Unassembled WGS sequence"/>
</dbReference>
<dbReference type="EMBL" id="BMNH01000001">
    <property type="protein sequence ID" value="GGO61556.1"/>
    <property type="molecule type" value="Genomic_DNA"/>
</dbReference>
<evidence type="ECO:0000313" key="1">
    <source>
        <dbReference type="EMBL" id="GGO61556.1"/>
    </source>
</evidence>
<sequence length="58" mass="6355">MAEVHRRRALRADGLHDEAVHGPDVRVALPSELGVELVDEAPEGQKETEWQLEARGGA</sequence>
<comment type="caution">
    <text evidence="1">The sequence shown here is derived from an EMBL/GenBank/DDBJ whole genome shotgun (WGS) entry which is preliminary data.</text>
</comment>
<reference evidence="1" key="1">
    <citation type="journal article" date="2014" name="Int. J. Syst. Evol. Microbiol.">
        <title>Complete genome sequence of Corynebacterium casei LMG S-19264T (=DSM 44701T), isolated from a smear-ripened cheese.</title>
        <authorList>
            <consortium name="US DOE Joint Genome Institute (JGI-PGF)"/>
            <person name="Walter F."/>
            <person name="Albersmeier A."/>
            <person name="Kalinowski J."/>
            <person name="Ruckert C."/>
        </authorList>
    </citation>
    <scope>NUCLEOTIDE SEQUENCE</scope>
    <source>
        <strain evidence="1">CGMCC 4.7368</strain>
    </source>
</reference>
<proteinExistence type="predicted"/>